<organism evidence="6 7">
    <name type="scientific">Fonsecaea multimorphosa CBS 102226</name>
    <dbReference type="NCBI Taxonomy" id="1442371"/>
    <lineage>
        <taxon>Eukaryota</taxon>
        <taxon>Fungi</taxon>
        <taxon>Dikarya</taxon>
        <taxon>Ascomycota</taxon>
        <taxon>Pezizomycotina</taxon>
        <taxon>Eurotiomycetes</taxon>
        <taxon>Chaetothyriomycetidae</taxon>
        <taxon>Chaetothyriales</taxon>
        <taxon>Herpotrichiellaceae</taxon>
        <taxon>Fonsecaea</taxon>
    </lineage>
</organism>
<dbReference type="Gene3D" id="3.40.50.300">
    <property type="entry name" value="P-loop containing nucleotide triphosphate hydrolases"/>
    <property type="match status" value="1"/>
</dbReference>
<dbReference type="STRING" id="1442371.A0A0D2IQZ6"/>
<evidence type="ECO:0000259" key="5">
    <source>
        <dbReference type="PROSITE" id="PS51718"/>
    </source>
</evidence>
<dbReference type="InterPro" id="IPR022812">
    <property type="entry name" value="Dynamin"/>
</dbReference>
<dbReference type="GO" id="GO:0005739">
    <property type="term" value="C:mitochondrion"/>
    <property type="evidence" value="ECO:0007669"/>
    <property type="project" value="TreeGrafter"/>
</dbReference>
<dbReference type="AlphaFoldDB" id="A0A0D2IQZ6"/>
<dbReference type="Pfam" id="PF01031">
    <property type="entry name" value="Dynamin_M"/>
    <property type="match status" value="1"/>
</dbReference>
<dbReference type="InterPro" id="IPR001401">
    <property type="entry name" value="Dynamin_GTPase"/>
</dbReference>
<feature type="compositionally biased region" description="Polar residues" evidence="3">
    <location>
        <begin position="790"/>
        <end position="802"/>
    </location>
</feature>
<keyword evidence="2" id="KW-0342">GTP-binding</keyword>
<dbReference type="InterPro" id="IPR020850">
    <property type="entry name" value="GED_dom"/>
</dbReference>
<evidence type="ECO:0000259" key="4">
    <source>
        <dbReference type="PROSITE" id="PS51388"/>
    </source>
</evidence>
<dbReference type="GO" id="GO:0048312">
    <property type="term" value="P:intracellular distribution of mitochondria"/>
    <property type="evidence" value="ECO:0007669"/>
    <property type="project" value="TreeGrafter"/>
</dbReference>
<dbReference type="SUPFAM" id="SSF52540">
    <property type="entry name" value="P-loop containing nucleoside triphosphate hydrolases"/>
    <property type="match status" value="1"/>
</dbReference>
<feature type="domain" description="GED" evidence="4">
    <location>
        <begin position="582"/>
        <end position="673"/>
    </location>
</feature>
<gene>
    <name evidence="6" type="ORF">Z520_04972</name>
</gene>
<dbReference type="InterPro" id="IPR027417">
    <property type="entry name" value="P-loop_NTPase"/>
</dbReference>
<dbReference type="OrthoDB" id="415706at2759"/>
<dbReference type="InterPro" id="IPR045063">
    <property type="entry name" value="Dynamin_N"/>
</dbReference>
<dbReference type="InterPro" id="IPR000375">
    <property type="entry name" value="Dynamin_stalk"/>
</dbReference>
<dbReference type="PROSITE" id="PS51718">
    <property type="entry name" value="G_DYNAMIN_2"/>
    <property type="match status" value="1"/>
</dbReference>
<dbReference type="GeneID" id="27710718"/>
<accession>A0A0D2IQZ6</accession>
<dbReference type="CDD" id="cd08771">
    <property type="entry name" value="DLP_1"/>
    <property type="match status" value="1"/>
</dbReference>
<dbReference type="InterPro" id="IPR030381">
    <property type="entry name" value="G_DYNAMIN_dom"/>
</dbReference>
<dbReference type="PANTHER" id="PTHR11566">
    <property type="entry name" value="DYNAMIN"/>
    <property type="match status" value="1"/>
</dbReference>
<evidence type="ECO:0000256" key="3">
    <source>
        <dbReference type="SAM" id="MobiDB-lite"/>
    </source>
</evidence>
<dbReference type="RefSeq" id="XP_016633519.1">
    <property type="nucleotide sequence ID" value="XM_016775476.1"/>
</dbReference>
<dbReference type="PROSITE" id="PS51388">
    <property type="entry name" value="GED"/>
    <property type="match status" value="1"/>
</dbReference>
<dbReference type="GO" id="GO:0000266">
    <property type="term" value="P:mitochondrial fission"/>
    <property type="evidence" value="ECO:0007669"/>
    <property type="project" value="TreeGrafter"/>
</dbReference>
<feature type="compositionally biased region" description="Polar residues" evidence="3">
    <location>
        <begin position="711"/>
        <end position="733"/>
    </location>
</feature>
<evidence type="ECO:0000313" key="6">
    <source>
        <dbReference type="EMBL" id="KIX99396.1"/>
    </source>
</evidence>
<keyword evidence="1" id="KW-0547">Nucleotide-binding</keyword>
<dbReference type="PANTHER" id="PTHR11566:SF21">
    <property type="entry name" value="DYNAMIN RELATED PROTEIN 1, ISOFORM A"/>
    <property type="match status" value="1"/>
</dbReference>
<dbReference type="GO" id="GO:0016559">
    <property type="term" value="P:peroxisome fission"/>
    <property type="evidence" value="ECO:0007669"/>
    <property type="project" value="TreeGrafter"/>
</dbReference>
<dbReference type="SMART" id="SM00053">
    <property type="entry name" value="DYNc"/>
    <property type="match status" value="1"/>
</dbReference>
<dbReference type="GO" id="GO:0003924">
    <property type="term" value="F:GTPase activity"/>
    <property type="evidence" value="ECO:0007669"/>
    <property type="project" value="InterPro"/>
</dbReference>
<feature type="compositionally biased region" description="Polar residues" evidence="3">
    <location>
        <begin position="813"/>
        <end position="843"/>
    </location>
</feature>
<dbReference type="Pfam" id="PF00350">
    <property type="entry name" value="Dynamin_N"/>
    <property type="match status" value="1"/>
</dbReference>
<protein>
    <recommendedName>
        <fullName evidence="8">GED domain-containing protein</fullName>
    </recommendedName>
</protein>
<sequence>MAIDISKSAIHLFQSQDRLELLNDIDKFRQHGLANLPQIVVCGDTSSGKSSVLEALSGIPFPVDSTMCTRFATEIALRYSSDETITGLAFITPGPRSSEDHRACLRSFQKTVIAGLDAIPEILLEAQKVMGVGEAGGISRDVLHLRLSGRQLPNLTLVDLPGLIHSATNSDDIDNVQDLVKCYFRQKESLIMAIVSAENPIENQGILTLSRQFDPKGERTIGVITKPDILRRPDKTRLTPTVLELARNQHAAFKFKRQWQIMRCLTDDERQKGADRDRIETDLFLQDPWDGFDKKRLGTKSLRAVLCQYLEEHILHVLPELVKSLEEKIASAKLSLQELGPHRATQDERRQYLIRISRRYAQIVRDALNGDYSDSFFDKLDAGKRLRAKTMALTDDFEHAMRIRGHTFEIRGPLSHRDEPHRITIPDALVKVGKLLEGYRGPELPLLFNPRLVGELFKEQSQKWLKLTAEYTDAICHAVEVFLRKVIDSICPTTARVAELILREVFQDAIHDHQDKLNNKVLELFTPHTSAFLYSTKSRLEETLRAVQRDDYVWTVENEAASGGSASSGGGLGTASSDRDPRLTALQLSRAYYNVALETFVQNVVVLGVESCLLSKLEEMFSPETVAQMNEDKLQLLGGETPEMITERTDLTARLQTLETALKNCRRHASREFGLDLDRARAKSPILVSESLRSGSINDEKTVPSLPKPDSVNTIPVTGNATPGTLSRTQQEKLPTFNFAATPKPVPQLNQQVGSIKSGMPADDDKKSSPAPVSPVPQLKVSQPAAFKTPSDTVTADTSHSSKPLFGGFGGLTATQTSKPVARSPSTGSNVAPPSGIFGSTSAFVPGPPKSPQTVLLPGSSTDGSPFGAPVKQSPNSNNLFSFGTAASTGKPPSSGIGASSSGWPSGFGWGQASSLRNRLDHGPDDGIHRGSNWTEVLRCLVKYHSTYNRGVSFEELRLQDYGVIFGDEIRRFMASRFPDMKRVSYANYLEGVRREILYG</sequence>
<dbReference type="GO" id="GO:0016020">
    <property type="term" value="C:membrane"/>
    <property type="evidence" value="ECO:0007669"/>
    <property type="project" value="TreeGrafter"/>
</dbReference>
<dbReference type="GO" id="GO:0006897">
    <property type="term" value="P:endocytosis"/>
    <property type="evidence" value="ECO:0007669"/>
    <property type="project" value="TreeGrafter"/>
</dbReference>
<feature type="region of interest" description="Disordered" evidence="3">
    <location>
        <begin position="698"/>
        <end position="870"/>
    </location>
</feature>
<dbReference type="EMBL" id="KN848069">
    <property type="protein sequence ID" value="KIX99396.1"/>
    <property type="molecule type" value="Genomic_DNA"/>
</dbReference>
<feature type="domain" description="Dynamin-type G" evidence="5">
    <location>
        <begin position="33"/>
        <end position="319"/>
    </location>
</feature>
<dbReference type="GO" id="GO:0005525">
    <property type="term" value="F:GTP binding"/>
    <property type="evidence" value="ECO:0007669"/>
    <property type="project" value="InterPro"/>
</dbReference>
<dbReference type="PRINTS" id="PR00195">
    <property type="entry name" value="DYNAMIN"/>
</dbReference>
<dbReference type="Gene3D" id="1.20.120.1240">
    <property type="entry name" value="Dynamin, middle domain"/>
    <property type="match status" value="1"/>
</dbReference>
<evidence type="ECO:0000256" key="1">
    <source>
        <dbReference type="ARBA" id="ARBA00022741"/>
    </source>
</evidence>
<evidence type="ECO:0000256" key="2">
    <source>
        <dbReference type="ARBA" id="ARBA00023134"/>
    </source>
</evidence>
<dbReference type="Proteomes" id="UP000053411">
    <property type="component" value="Unassembled WGS sequence"/>
</dbReference>
<proteinExistence type="predicted"/>
<evidence type="ECO:0008006" key="8">
    <source>
        <dbReference type="Google" id="ProtNLM"/>
    </source>
</evidence>
<name>A0A0D2IQZ6_9EURO</name>
<keyword evidence="7" id="KW-1185">Reference proteome</keyword>
<reference evidence="6 7" key="1">
    <citation type="submission" date="2015-01" db="EMBL/GenBank/DDBJ databases">
        <title>The Genome Sequence of Fonsecaea multimorphosa CBS 102226.</title>
        <authorList>
            <consortium name="The Broad Institute Genomics Platform"/>
            <person name="Cuomo C."/>
            <person name="de Hoog S."/>
            <person name="Gorbushina A."/>
            <person name="Stielow B."/>
            <person name="Teixiera M."/>
            <person name="Abouelleil A."/>
            <person name="Chapman S.B."/>
            <person name="Priest M."/>
            <person name="Young S.K."/>
            <person name="Wortman J."/>
            <person name="Nusbaum C."/>
            <person name="Birren B."/>
        </authorList>
    </citation>
    <scope>NUCLEOTIDE SEQUENCE [LARGE SCALE GENOMIC DNA]</scope>
    <source>
        <strain evidence="6 7">CBS 102226</strain>
    </source>
</reference>
<dbReference type="GO" id="GO:0005874">
    <property type="term" value="C:microtubule"/>
    <property type="evidence" value="ECO:0007669"/>
    <property type="project" value="TreeGrafter"/>
</dbReference>
<dbReference type="GO" id="GO:0008017">
    <property type="term" value="F:microtubule binding"/>
    <property type="evidence" value="ECO:0007669"/>
    <property type="project" value="TreeGrafter"/>
</dbReference>
<dbReference type="VEuPathDB" id="FungiDB:Z520_04972"/>
<evidence type="ECO:0000313" key="7">
    <source>
        <dbReference type="Proteomes" id="UP000053411"/>
    </source>
</evidence>